<organism evidence="2 3">
    <name type="scientific">Streptomyces curacoi</name>
    <dbReference type="NCBI Taxonomy" id="146536"/>
    <lineage>
        <taxon>Bacteria</taxon>
        <taxon>Bacillati</taxon>
        <taxon>Actinomycetota</taxon>
        <taxon>Actinomycetes</taxon>
        <taxon>Kitasatosporales</taxon>
        <taxon>Streptomycetaceae</taxon>
        <taxon>Streptomyces</taxon>
    </lineage>
</organism>
<feature type="compositionally biased region" description="Low complexity" evidence="1">
    <location>
        <begin position="231"/>
        <end position="273"/>
    </location>
</feature>
<sequence>MGERQNGGGYSGRRRVHPDGTGPGRASGPATALDDAALEALLSAAVLRGYRPDTEGEQRAVAAFRAARDAGAHRVRTRRRDDWRPRERRLVLSLKTTLSLFLASLTLGGVAVAAIGSSDSSDGPADDQGRPSGPSTSAPGLPAAEHSSAASDAATHKPGHPSAAQDTEAQCRAYEQIKDRGKALDSTAWQRLVTAAGGEDKVAAYCAEQLARETARSRPSQAATPGGGASGAANGAANGAADDAGGNADDNAADNAETGAERGAASGADNENAGAGGEQADKAAENGRKN</sequence>
<evidence type="ECO:0000256" key="1">
    <source>
        <dbReference type="SAM" id="MobiDB-lite"/>
    </source>
</evidence>
<protein>
    <submittedName>
        <fullName evidence="2">Uncharacterized protein</fullName>
    </submittedName>
</protein>
<dbReference type="STRING" id="146536.AQI70_18045"/>
<feature type="region of interest" description="Disordered" evidence="1">
    <location>
        <begin position="117"/>
        <end position="171"/>
    </location>
</feature>
<feature type="region of interest" description="Disordered" evidence="1">
    <location>
        <begin position="212"/>
        <end position="290"/>
    </location>
</feature>
<dbReference type="EMBL" id="LMWJ01000013">
    <property type="protein sequence ID" value="KUM74736.1"/>
    <property type="molecule type" value="Genomic_DNA"/>
</dbReference>
<keyword evidence="3" id="KW-1185">Reference proteome</keyword>
<evidence type="ECO:0000313" key="2">
    <source>
        <dbReference type="EMBL" id="KUM74736.1"/>
    </source>
</evidence>
<name>A0A117P7Y6_9ACTN</name>
<reference evidence="2 3" key="1">
    <citation type="submission" date="2015-10" db="EMBL/GenBank/DDBJ databases">
        <title>Draft genome sequence of Streptomyces curacoi DSM 40107, type strain for the species Streptomyces curacoi.</title>
        <authorList>
            <person name="Ruckert C."/>
            <person name="Winkler A."/>
            <person name="Kalinowski J."/>
            <person name="Kampfer P."/>
            <person name="Glaeser S."/>
        </authorList>
    </citation>
    <scope>NUCLEOTIDE SEQUENCE [LARGE SCALE GENOMIC DNA]</scope>
    <source>
        <strain evidence="2 3">DSM 40107</strain>
    </source>
</reference>
<feature type="compositionally biased region" description="Low complexity" evidence="1">
    <location>
        <begin position="143"/>
        <end position="153"/>
    </location>
</feature>
<gene>
    <name evidence="2" type="ORF">AQI70_18045</name>
</gene>
<comment type="caution">
    <text evidence="2">The sequence shown here is derived from an EMBL/GenBank/DDBJ whole genome shotgun (WGS) entry which is preliminary data.</text>
</comment>
<proteinExistence type="predicted"/>
<evidence type="ECO:0000313" key="3">
    <source>
        <dbReference type="Proteomes" id="UP000054024"/>
    </source>
</evidence>
<feature type="compositionally biased region" description="Basic and acidic residues" evidence="1">
    <location>
        <begin position="279"/>
        <end position="290"/>
    </location>
</feature>
<feature type="region of interest" description="Disordered" evidence="1">
    <location>
        <begin position="1"/>
        <end position="31"/>
    </location>
</feature>
<dbReference type="Proteomes" id="UP000054024">
    <property type="component" value="Unassembled WGS sequence"/>
</dbReference>
<accession>A0A117P7Y6</accession>
<feature type="compositionally biased region" description="Gly residues" evidence="1">
    <location>
        <begin position="1"/>
        <end position="11"/>
    </location>
</feature>
<dbReference type="RefSeq" id="WP_062150851.1">
    <property type="nucleotide sequence ID" value="NZ_KQ947988.1"/>
</dbReference>
<dbReference type="AlphaFoldDB" id="A0A117P7Y6"/>